<dbReference type="InterPro" id="IPR051805">
    <property type="entry name" value="Dehydratase_Activator_Redct"/>
</dbReference>
<proteinExistence type="predicted"/>
<gene>
    <name evidence="2" type="ORF">Y919_09320</name>
</gene>
<dbReference type="InterPro" id="IPR010327">
    <property type="entry name" value="FldB/FldC_alpha/beta"/>
</dbReference>
<dbReference type="AlphaFoldDB" id="A0A096BFB4"/>
<dbReference type="InterPro" id="IPR018709">
    <property type="entry name" value="CoA_activase_DUF2229"/>
</dbReference>
<dbReference type="PANTHER" id="PTHR32329">
    <property type="entry name" value="BIFUNCTIONAL PROTEIN [INCLUDES 2-HYDROXYACYL-COA DEHYDRATASE (N-TER) AND ITS ACTIVATOR DOMAIN (C_TERM)-RELATED"/>
    <property type="match status" value="1"/>
</dbReference>
<evidence type="ECO:0000259" key="1">
    <source>
        <dbReference type="Pfam" id="PF09989"/>
    </source>
</evidence>
<organism evidence="2 3">
    <name type="scientific">Caloranaerobacter azorensis H53214</name>
    <dbReference type="NCBI Taxonomy" id="1156417"/>
    <lineage>
        <taxon>Bacteria</taxon>
        <taxon>Bacillati</taxon>
        <taxon>Bacillota</taxon>
        <taxon>Tissierellia</taxon>
        <taxon>Tissierellales</taxon>
        <taxon>Thermohalobacteraceae</taxon>
        <taxon>Caloranaerobacter</taxon>
    </lineage>
</organism>
<dbReference type="Pfam" id="PF06050">
    <property type="entry name" value="HGD-D"/>
    <property type="match status" value="1"/>
</dbReference>
<dbReference type="PANTHER" id="PTHR32329:SF2">
    <property type="entry name" value="BIFUNCTIONAL PROTEIN [INCLUDES 2-HYDROXYACYL-COA DEHYDRATASE (N-TER) AND ITS ACTIVATOR DOMAIN (C_TERM)"/>
    <property type="match status" value="1"/>
</dbReference>
<dbReference type="EMBL" id="AZTB01000051">
    <property type="protein sequence ID" value="KGG79890.1"/>
    <property type="molecule type" value="Genomic_DNA"/>
</dbReference>
<sequence>MSYKIGIPRALLYYEYYPLWKEFFTELGAEIVLSSNTNKSILNAGVSNCVDEACLPVKVFHGHVEELKNKVDYLFIPKFISVYKKEYLCPKLLGLPEMVINSIDNLPPVIDVEINLLKSDDNLHKSIIEIGKIFTSDNKKIKSAFDKAISRFNEYRKLLANGVIPIEAIKVYNKYVNSITTLKNSKYKILVLGHSYNLYDEFLSMKLIEKLQKENMKVITPDIVDIGKINHYISKLPKRMFWSFGRKIVGASFYLIEEKAVDGIIYISSFGCGLDSVLIDLVSRKAKKYKVPFTLVTIDEHSGEAGVNTRLEAFIDMIIWRDRNEDYISTHG</sequence>
<dbReference type="STRING" id="1156417.Y919_09320"/>
<dbReference type="RefSeq" id="WP_035164192.1">
    <property type="nucleotide sequence ID" value="NZ_AZTB01000051.1"/>
</dbReference>
<dbReference type="Proteomes" id="UP000029622">
    <property type="component" value="Unassembled WGS sequence"/>
</dbReference>
<dbReference type="Pfam" id="PF09989">
    <property type="entry name" value="DUF2229"/>
    <property type="match status" value="1"/>
</dbReference>
<feature type="domain" description="DUF2229" evidence="1">
    <location>
        <begin position="4"/>
        <end position="224"/>
    </location>
</feature>
<dbReference type="Gene3D" id="3.40.50.11900">
    <property type="match status" value="1"/>
</dbReference>
<evidence type="ECO:0000313" key="3">
    <source>
        <dbReference type="Proteomes" id="UP000029622"/>
    </source>
</evidence>
<name>A0A096BFB4_9FIRM</name>
<comment type="caution">
    <text evidence="2">The sequence shown here is derived from an EMBL/GenBank/DDBJ whole genome shotgun (WGS) entry which is preliminary data.</text>
</comment>
<reference evidence="2 3" key="1">
    <citation type="submission" date="2013-12" db="EMBL/GenBank/DDBJ databases">
        <title>Draft genome sequence of Caloranaerobacter sp. H53214.</title>
        <authorList>
            <person name="Jiang L.J."/>
            <person name="Shao Z.Z."/>
            <person name="Long M.N."/>
        </authorList>
    </citation>
    <scope>NUCLEOTIDE SEQUENCE [LARGE SCALE GENOMIC DNA]</scope>
    <source>
        <strain evidence="2 3">H53214</strain>
    </source>
</reference>
<protein>
    <recommendedName>
        <fullName evidence="1">DUF2229 domain-containing protein</fullName>
    </recommendedName>
</protein>
<accession>A0A096BFB4</accession>
<evidence type="ECO:0000313" key="2">
    <source>
        <dbReference type="EMBL" id="KGG79890.1"/>
    </source>
</evidence>